<dbReference type="Gene3D" id="2.20.28.10">
    <property type="match status" value="1"/>
</dbReference>
<dbReference type="InterPro" id="IPR024934">
    <property type="entry name" value="Rubredoxin-like_dom"/>
</dbReference>
<reference evidence="4" key="1">
    <citation type="submission" date="2021-01" db="EMBL/GenBank/DDBJ databases">
        <authorList>
            <person name="Corre E."/>
            <person name="Pelletier E."/>
            <person name="Niang G."/>
            <person name="Scheremetjew M."/>
            <person name="Finn R."/>
            <person name="Kale V."/>
            <person name="Holt S."/>
            <person name="Cochrane G."/>
            <person name="Meng A."/>
            <person name="Brown T."/>
            <person name="Cohen L."/>
        </authorList>
    </citation>
    <scope>NUCLEOTIDE SEQUENCE</scope>
    <source>
        <strain evidence="4">PLY429</strain>
    </source>
</reference>
<dbReference type="AlphaFoldDB" id="A0A7S1T1Z9"/>
<dbReference type="PROSITE" id="PS50903">
    <property type="entry name" value="RUBREDOXIN_LIKE"/>
    <property type="match status" value="1"/>
</dbReference>
<keyword evidence="2" id="KW-0472">Membrane</keyword>
<dbReference type="CDD" id="cd00350">
    <property type="entry name" value="rubredoxin_like"/>
    <property type="match status" value="1"/>
</dbReference>
<gene>
    <name evidence="4" type="ORF">TCHU04912_LOCUS18193</name>
</gene>
<dbReference type="EMBL" id="HBGG01034657">
    <property type="protein sequence ID" value="CAD9215953.1"/>
    <property type="molecule type" value="Transcribed_RNA"/>
</dbReference>
<feature type="region of interest" description="Disordered" evidence="1">
    <location>
        <begin position="1"/>
        <end position="55"/>
    </location>
</feature>
<evidence type="ECO:0000313" key="4">
    <source>
        <dbReference type="EMBL" id="CAD9215953.1"/>
    </source>
</evidence>
<dbReference type="PANTHER" id="PTHR48136">
    <property type="entry name" value="RUBREDOXIN-LIKE SUPERFAMILY PROTEIN"/>
    <property type="match status" value="1"/>
</dbReference>
<name>A0A7S1T1Z9_9CHLO</name>
<feature type="domain" description="Rubredoxin-like" evidence="3">
    <location>
        <begin position="63"/>
        <end position="102"/>
    </location>
</feature>
<organism evidence="4">
    <name type="scientific">Tetraselmis chuii</name>
    <dbReference type="NCBI Taxonomy" id="63592"/>
    <lineage>
        <taxon>Eukaryota</taxon>
        <taxon>Viridiplantae</taxon>
        <taxon>Chlorophyta</taxon>
        <taxon>core chlorophytes</taxon>
        <taxon>Chlorodendrophyceae</taxon>
        <taxon>Chlorodendrales</taxon>
        <taxon>Chlorodendraceae</taxon>
        <taxon>Tetraselmis</taxon>
    </lineage>
</organism>
<keyword evidence="2" id="KW-1133">Transmembrane helix</keyword>
<dbReference type="PANTHER" id="PTHR48136:SF1">
    <property type="entry name" value="RUBREDOXIN-LIKE SUPERFAMILY PROTEIN"/>
    <property type="match status" value="1"/>
</dbReference>
<sequence>MATSVASSIRLPSLSGRRPHANGVVGASRAALRGSAAPLPVQRPRSAGAPSQRRQAVVTRAAKDTYICIDCGYIYDEPEPFTSLRNYQCPQCSSGKKRFKKYSGAVGKKVDNSRRAVAQRYQDIQTGEGIDESDSKVLIAGAVGIAVFAAALYTFLNSQY</sequence>
<evidence type="ECO:0000259" key="3">
    <source>
        <dbReference type="PROSITE" id="PS50903"/>
    </source>
</evidence>
<dbReference type="GO" id="GO:0005506">
    <property type="term" value="F:iron ion binding"/>
    <property type="evidence" value="ECO:0007669"/>
    <property type="project" value="InterPro"/>
</dbReference>
<accession>A0A7S1T1Z9</accession>
<keyword evidence="2" id="KW-0812">Transmembrane</keyword>
<feature type="transmembrane region" description="Helical" evidence="2">
    <location>
        <begin position="137"/>
        <end position="156"/>
    </location>
</feature>
<proteinExistence type="predicted"/>
<evidence type="ECO:0000256" key="2">
    <source>
        <dbReference type="SAM" id="Phobius"/>
    </source>
</evidence>
<protein>
    <recommendedName>
        <fullName evidence="3">Rubredoxin-like domain-containing protein</fullName>
    </recommendedName>
</protein>
<evidence type="ECO:0000256" key="1">
    <source>
        <dbReference type="SAM" id="MobiDB-lite"/>
    </source>
</evidence>
<feature type="compositionally biased region" description="Low complexity" evidence="1">
    <location>
        <begin position="26"/>
        <end position="40"/>
    </location>
</feature>
<dbReference type="SUPFAM" id="SSF57802">
    <property type="entry name" value="Rubredoxin-like"/>
    <property type="match status" value="1"/>
</dbReference>